<dbReference type="RefSeq" id="WP_189688248.1">
    <property type="nucleotide sequence ID" value="NZ_BMYK01000011.1"/>
</dbReference>
<dbReference type="PANTHER" id="PTHR32347:SF23">
    <property type="entry name" value="BLL5650 PROTEIN"/>
    <property type="match status" value="1"/>
</dbReference>
<protein>
    <recommendedName>
        <fullName evidence="3">CzcB-like barrel-sandwich hybrid domain-containing protein</fullName>
    </recommendedName>
</protein>
<reference evidence="5" key="1">
    <citation type="journal article" date="2019" name="Int. J. Syst. Evol. Microbiol.">
        <title>The Global Catalogue of Microorganisms (GCM) 10K type strain sequencing project: providing services to taxonomists for standard genome sequencing and annotation.</title>
        <authorList>
            <consortium name="The Broad Institute Genomics Platform"/>
            <consortium name="The Broad Institute Genome Sequencing Center for Infectious Disease"/>
            <person name="Wu L."/>
            <person name="Ma J."/>
        </authorList>
    </citation>
    <scope>NUCLEOTIDE SEQUENCE [LARGE SCALE GENOMIC DNA]</scope>
    <source>
        <strain evidence="5">KCTC 23314</strain>
    </source>
</reference>
<gene>
    <name evidence="4" type="ORF">GCM10007320_35240</name>
</gene>
<feature type="domain" description="CzcB-like barrel-sandwich hybrid" evidence="3">
    <location>
        <begin position="221"/>
        <end position="328"/>
    </location>
</feature>
<keyword evidence="2" id="KW-0175">Coiled coil</keyword>
<proteinExistence type="predicted"/>
<dbReference type="Gene3D" id="2.40.50.100">
    <property type="match status" value="1"/>
</dbReference>
<comment type="subcellular location">
    <subcellularLocation>
        <location evidence="1">Cell envelope</location>
    </subcellularLocation>
</comment>
<accession>A0ABQ3G576</accession>
<dbReference type="Pfam" id="PF25973">
    <property type="entry name" value="BSH_CzcB"/>
    <property type="match status" value="1"/>
</dbReference>
<organism evidence="4 5">
    <name type="scientific">Pseudorhodoferax aquiterrae</name>
    <dbReference type="NCBI Taxonomy" id="747304"/>
    <lineage>
        <taxon>Bacteria</taxon>
        <taxon>Pseudomonadati</taxon>
        <taxon>Pseudomonadota</taxon>
        <taxon>Betaproteobacteria</taxon>
        <taxon>Burkholderiales</taxon>
        <taxon>Comamonadaceae</taxon>
    </lineage>
</organism>
<dbReference type="EMBL" id="BMYK01000011">
    <property type="protein sequence ID" value="GHC88386.1"/>
    <property type="molecule type" value="Genomic_DNA"/>
</dbReference>
<dbReference type="PANTHER" id="PTHR32347">
    <property type="entry name" value="EFFLUX SYSTEM COMPONENT YKNX-RELATED"/>
    <property type="match status" value="1"/>
</dbReference>
<evidence type="ECO:0000313" key="5">
    <source>
        <dbReference type="Proteomes" id="UP000626210"/>
    </source>
</evidence>
<evidence type="ECO:0000256" key="1">
    <source>
        <dbReference type="ARBA" id="ARBA00004196"/>
    </source>
</evidence>
<sequence>MNPRLPDPQILALALQATVLAHGQLREAATAFASELANGRGCARVGVGFLRGQQVELVAISHGSGENLHRQAFNPLTAAMDEAVQQGASVHWPAEGAPAIRHAHRLLLGERGGAVATVPIVHLGQAVGAVTCEWTTAPPDLPALVAELENSVSLAGPVLHLMAQREQPWYRRLRPGQAPDGSSRRRTAWLLAGAAGLLAAALALPVEYRVGGRARVEGQQTRAIVVPADGYLQAVHVRPGDRVAAGQLLLEMSDQDLQLQKRKWSSELGQYENAYASALARADRAAMVIALARVDEARAHLGLVESELQRARITAPFAGIVVDGDLTQSLGAPLERGKPLLQLAPLDRYRVMLQVDERDIGHVRAGQTGRLSLSALPWDALPIRAVRITPLARPVEGRNVFEVETDVTADAERIRPGLEGVGKLDTGRAALGWVWFHGVADWLRLVLWSWVA</sequence>
<evidence type="ECO:0000313" key="4">
    <source>
        <dbReference type="EMBL" id="GHC88386.1"/>
    </source>
</evidence>
<dbReference type="Gene3D" id="2.40.30.170">
    <property type="match status" value="1"/>
</dbReference>
<dbReference type="SUPFAM" id="SSF111369">
    <property type="entry name" value="HlyD-like secretion proteins"/>
    <property type="match status" value="1"/>
</dbReference>
<dbReference type="SUPFAM" id="SSF55781">
    <property type="entry name" value="GAF domain-like"/>
    <property type="match status" value="1"/>
</dbReference>
<name>A0ABQ3G576_9BURK</name>
<evidence type="ECO:0000256" key="2">
    <source>
        <dbReference type="ARBA" id="ARBA00023054"/>
    </source>
</evidence>
<comment type="caution">
    <text evidence="4">The sequence shown here is derived from an EMBL/GenBank/DDBJ whole genome shotgun (WGS) entry which is preliminary data.</text>
</comment>
<dbReference type="Proteomes" id="UP000626210">
    <property type="component" value="Unassembled WGS sequence"/>
</dbReference>
<dbReference type="Gene3D" id="1.10.287.470">
    <property type="entry name" value="Helix hairpin bin"/>
    <property type="match status" value="1"/>
</dbReference>
<dbReference type="InterPro" id="IPR058647">
    <property type="entry name" value="BSH_CzcB-like"/>
</dbReference>
<keyword evidence="5" id="KW-1185">Reference proteome</keyword>
<dbReference type="InterPro" id="IPR050465">
    <property type="entry name" value="UPF0194_transport"/>
</dbReference>
<evidence type="ECO:0000259" key="3">
    <source>
        <dbReference type="Pfam" id="PF25973"/>
    </source>
</evidence>